<dbReference type="Proteomes" id="UP000254893">
    <property type="component" value="Unassembled WGS sequence"/>
</dbReference>
<feature type="signal peptide" evidence="1">
    <location>
        <begin position="1"/>
        <end position="19"/>
    </location>
</feature>
<gene>
    <name evidence="2" type="ORF">NCTC11388_02218</name>
</gene>
<evidence type="ECO:0000256" key="1">
    <source>
        <dbReference type="SAM" id="SignalP"/>
    </source>
</evidence>
<protein>
    <recommendedName>
        <fullName evidence="4">P pilus assembly protein, chaperone PapD</fullName>
    </recommendedName>
</protein>
<evidence type="ECO:0008006" key="4">
    <source>
        <dbReference type="Google" id="ProtNLM"/>
    </source>
</evidence>
<dbReference type="RefSeq" id="WP_115170138.1">
    <property type="nucleotide sequence ID" value="NZ_UGYW01000002.1"/>
</dbReference>
<feature type="chain" id="PRO_5016656971" description="P pilus assembly protein, chaperone PapD" evidence="1">
    <location>
        <begin position="20"/>
        <end position="269"/>
    </location>
</feature>
<keyword evidence="1" id="KW-0732">Signal</keyword>
<dbReference type="AlphaFoldDB" id="A0A380C680"/>
<organism evidence="2 3">
    <name type="scientific">Sphingobacterium spiritivorum</name>
    <name type="common">Flavobacterium spiritivorum</name>
    <dbReference type="NCBI Taxonomy" id="258"/>
    <lineage>
        <taxon>Bacteria</taxon>
        <taxon>Pseudomonadati</taxon>
        <taxon>Bacteroidota</taxon>
        <taxon>Sphingobacteriia</taxon>
        <taxon>Sphingobacteriales</taxon>
        <taxon>Sphingobacteriaceae</taxon>
        <taxon>Sphingobacterium</taxon>
    </lineage>
</organism>
<sequence>MKNLLISILLLVSTSSVFAQTGITVGPPRTYFIAGPGQQQTQRISISNPSKDYTMELAVSFEDWQYSTYGDNQTFPKGTLATSCAAWLSIPEIYFSLKPEETKMINVNISVPKDYVALDTIPVRTAMMFVTQMNPKTGVNKEGANIRIALRSGIKLYQALPGKNNADIEIEGLKYNKGESQTLELNFSNTGNIWADGQIAVELLNQENGKKTELPSSNFFTMPRDKRIFPIPLPKELENGTYLASVLISYGEKDAVKIGELEFNYEKSN</sequence>
<evidence type="ECO:0000313" key="2">
    <source>
        <dbReference type="EMBL" id="SUJ12333.1"/>
    </source>
</evidence>
<dbReference type="EMBL" id="UGYW01000002">
    <property type="protein sequence ID" value="SUJ12333.1"/>
    <property type="molecule type" value="Genomic_DNA"/>
</dbReference>
<accession>A0A380C680</accession>
<reference evidence="2 3" key="1">
    <citation type="submission" date="2018-06" db="EMBL/GenBank/DDBJ databases">
        <authorList>
            <consortium name="Pathogen Informatics"/>
            <person name="Doyle S."/>
        </authorList>
    </citation>
    <scope>NUCLEOTIDE SEQUENCE [LARGE SCALE GENOMIC DNA]</scope>
    <source>
        <strain evidence="2 3">NCTC11388</strain>
    </source>
</reference>
<name>A0A380C680_SPHSI</name>
<proteinExistence type="predicted"/>
<evidence type="ECO:0000313" key="3">
    <source>
        <dbReference type="Proteomes" id="UP000254893"/>
    </source>
</evidence>